<accession>A0A9B0M3W2</accession>
<feature type="region of interest" description="Disordered" evidence="1">
    <location>
        <begin position="483"/>
        <end position="543"/>
    </location>
</feature>
<feature type="compositionally biased region" description="Polar residues" evidence="1">
    <location>
        <begin position="26"/>
        <end position="37"/>
    </location>
</feature>
<proteinExistence type="predicted"/>
<dbReference type="Gene3D" id="2.40.128.20">
    <property type="match status" value="1"/>
</dbReference>
<gene>
    <name evidence="3" type="primary">LOC101375245</name>
</gene>
<organism evidence="2 3">
    <name type="scientific">Odobenus rosmarus divergens</name>
    <name type="common">Pacific walrus</name>
    <dbReference type="NCBI Taxonomy" id="9708"/>
    <lineage>
        <taxon>Eukaryota</taxon>
        <taxon>Metazoa</taxon>
        <taxon>Chordata</taxon>
        <taxon>Craniata</taxon>
        <taxon>Vertebrata</taxon>
        <taxon>Euteleostomi</taxon>
        <taxon>Mammalia</taxon>
        <taxon>Eutheria</taxon>
        <taxon>Laurasiatheria</taxon>
        <taxon>Carnivora</taxon>
        <taxon>Caniformia</taxon>
        <taxon>Pinnipedia</taxon>
        <taxon>Odobenidae</taxon>
        <taxon>Odobenus</taxon>
    </lineage>
</organism>
<evidence type="ECO:0000313" key="2">
    <source>
        <dbReference type="Proteomes" id="UP000245340"/>
    </source>
</evidence>
<evidence type="ECO:0000313" key="3">
    <source>
        <dbReference type="RefSeq" id="XP_004414955.1"/>
    </source>
</evidence>
<sequence>MGPGALASQGSPRGRSPEPAPWHSCAPTSPTSDRQQTAPFRFYAPLLRTGASRYDPVFVRGSFCARHVASSTRVLLGGGRKSICTLQGSRVCSFPGQVGFGAERGFRATGAVSGSQDPLRGSLVAGQMPLEGRLSLLGLSPDPEPRTDGLSSRLERRDVNVVELLRQISGCVFENPSLGVLDYRGLGTNFRDYAIVFTQLEFKDEAFHNVELYSRTELASQEALCLFARWSKDLGFLSQQQATQQPDRECHPMPTGPRLTSAGVEVPPGRRDSGRAGVGSSTWSHLLLHKDPGLQGRPRLGRGRGQSVVATVCAGAHPHNSSFLLATCVHKAFQVRADAVGVGAHQGAWLRCHRVQGTRVWLSQAWGFGARAGGRIPEGPSLWVLPWSGGAVPDVVAEAGLGAAHHSRRGAVRAGYGWAAHTHPAALSVSTCSGQRALVPRWCRLSPVFTVVLLLTCKYPCEVTHRDASRLLASLPGGLGWKAQGSHRGTRWPSHSGSTRQAEPLGRQPVSQSHSPSPLAHPRLAQGSGLAGRLRQGQVGGET</sequence>
<feature type="region of interest" description="Disordered" evidence="1">
    <location>
        <begin position="241"/>
        <end position="280"/>
    </location>
</feature>
<dbReference type="Proteomes" id="UP000245340">
    <property type="component" value="Unplaced"/>
</dbReference>
<protein>
    <submittedName>
        <fullName evidence="3">Uncharacterized protein LOC101375245</fullName>
    </submittedName>
</protein>
<keyword evidence="2" id="KW-1185">Reference proteome</keyword>
<dbReference type="AlphaFoldDB" id="A0A9B0M3W2"/>
<dbReference type="SUPFAM" id="SSF50814">
    <property type="entry name" value="Lipocalins"/>
    <property type="match status" value="1"/>
</dbReference>
<feature type="region of interest" description="Disordered" evidence="1">
    <location>
        <begin position="1"/>
        <end position="37"/>
    </location>
</feature>
<reference evidence="3" key="1">
    <citation type="submission" date="2025-08" db="UniProtKB">
        <authorList>
            <consortium name="RefSeq"/>
        </authorList>
    </citation>
    <scope>IDENTIFICATION</scope>
</reference>
<evidence type="ECO:0000256" key="1">
    <source>
        <dbReference type="SAM" id="MobiDB-lite"/>
    </source>
</evidence>
<dbReference type="RefSeq" id="XP_004414955.1">
    <property type="nucleotide sequence ID" value="XM_004414898.1"/>
</dbReference>
<dbReference type="InterPro" id="IPR012674">
    <property type="entry name" value="Calycin"/>
</dbReference>
<name>A0A9B0M3W2_ODORO</name>